<dbReference type="EMBL" id="LYXE01000078">
    <property type="protein sequence ID" value="PDV99250.1"/>
    <property type="molecule type" value="Genomic_DNA"/>
</dbReference>
<reference evidence="2 3" key="1">
    <citation type="submission" date="2016-05" db="EMBL/GenBank/DDBJ databases">
        <authorList>
            <person name="Lavstsen T."/>
            <person name="Jespersen J.S."/>
        </authorList>
    </citation>
    <scope>NUCLEOTIDE SEQUENCE [LARGE SCALE GENOMIC DNA]</scope>
    <source>
        <strain evidence="2 3">B7-9</strain>
    </source>
</reference>
<dbReference type="GO" id="GO:0016787">
    <property type="term" value="F:hydrolase activity"/>
    <property type="evidence" value="ECO:0007669"/>
    <property type="project" value="UniProtKB-KW"/>
</dbReference>
<keyword evidence="2" id="KW-0378">Hydrolase</keyword>
<evidence type="ECO:0000313" key="2">
    <source>
        <dbReference type="EMBL" id="PDV99250.1"/>
    </source>
</evidence>
<evidence type="ECO:0000313" key="3">
    <source>
        <dbReference type="Proteomes" id="UP000220922"/>
    </source>
</evidence>
<dbReference type="Proteomes" id="UP000220922">
    <property type="component" value="Unassembled WGS sequence"/>
</dbReference>
<dbReference type="Gene3D" id="1.10.3210.10">
    <property type="entry name" value="Hypothetical protein af1432"/>
    <property type="match status" value="1"/>
</dbReference>
<sequence length="220" mass="24210">MPVSIQQVREHPTTLAYLHAANENLRQIGYTEHGVRHATRVSKAAHRVLAELGYPEREGELAAIAGMLHDIGNLINRQLHGQTGAMLAKELLGELGMELSEILVIICAIGNHEEEYGHATSAIAAALILADKADVHLSRVHEPDPAKHDIHDRVNLAVTRSTLEVVADERRIVLNMTIDPSIATVMDYFAIFLSRMVMCRSAAARLQCKFGLMINGTELE</sequence>
<dbReference type="Pfam" id="PF01966">
    <property type="entry name" value="HD"/>
    <property type="match status" value="1"/>
</dbReference>
<organism evidence="2 3">
    <name type="scientific">Candidatus Chloroploca asiatica</name>
    <dbReference type="NCBI Taxonomy" id="1506545"/>
    <lineage>
        <taxon>Bacteria</taxon>
        <taxon>Bacillati</taxon>
        <taxon>Chloroflexota</taxon>
        <taxon>Chloroflexia</taxon>
        <taxon>Chloroflexales</taxon>
        <taxon>Chloroflexineae</taxon>
        <taxon>Oscillochloridaceae</taxon>
        <taxon>Candidatus Chloroploca</taxon>
    </lineage>
</organism>
<comment type="caution">
    <text evidence="2">The sequence shown here is derived from an EMBL/GenBank/DDBJ whole genome shotgun (WGS) entry which is preliminary data.</text>
</comment>
<proteinExistence type="predicted"/>
<keyword evidence="3" id="KW-1185">Reference proteome</keyword>
<name>A0A2H3KMH5_9CHLR</name>
<dbReference type="InterPro" id="IPR006674">
    <property type="entry name" value="HD_domain"/>
</dbReference>
<dbReference type="RefSeq" id="WP_097652148.1">
    <property type="nucleotide sequence ID" value="NZ_LYXE01000078.1"/>
</dbReference>
<dbReference type="OrthoDB" id="247014at2"/>
<protein>
    <submittedName>
        <fullName evidence="2">Phosphohydrolase</fullName>
    </submittedName>
</protein>
<accession>A0A2H3KMH5</accession>
<gene>
    <name evidence="2" type="ORF">A9Q02_12875</name>
</gene>
<dbReference type="AlphaFoldDB" id="A0A2H3KMH5"/>
<evidence type="ECO:0000259" key="1">
    <source>
        <dbReference type="PROSITE" id="PS51831"/>
    </source>
</evidence>
<feature type="domain" description="HD" evidence="1">
    <location>
        <begin position="34"/>
        <end position="136"/>
    </location>
</feature>
<dbReference type="CDD" id="cd00077">
    <property type="entry name" value="HDc"/>
    <property type="match status" value="1"/>
</dbReference>
<dbReference type="SMART" id="SM00471">
    <property type="entry name" value="HDc"/>
    <property type="match status" value="1"/>
</dbReference>
<dbReference type="InterPro" id="IPR003607">
    <property type="entry name" value="HD/PDEase_dom"/>
</dbReference>
<dbReference type="PROSITE" id="PS51831">
    <property type="entry name" value="HD"/>
    <property type="match status" value="1"/>
</dbReference>
<dbReference type="SUPFAM" id="SSF109604">
    <property type="entry name" value="HD-domain/PDEase-like"/>
    <property type="match status" value="1"/>
</dbReference>